<protein>
    <submittedName>
        <fullName evidence="3">Ion transport 2 domain protein</fullName>
    </submittedName>
</protein>
<dbReference type="SUPFAM" id="SSF81324">
    <property type="entry name" value="Voltage-gated potassium channels"/>
    <property type="match status" value="1"/>
</dbReference>
<dbReference type="eggNOG" id="ENOG5032Y28">
    <property type="taxonomic scope" value="Bacteria"/>
</dbReference>
<keyword evidence="1" id="KW-1133">Transmembrane helix</keyword>
<dbReference type="KEGG" id="cyn:Cyan7425_3632"/>
<feature type="transmembrane region" description="Helical" evidence="1">
    <location>
        <begin position="165"/>
        <end position="185"/>
    </location>
</feature>
<dbReference type="EMBL" id="CP001344">
    <property type="protein sequence ID" value="ACL45952.1"/>
    <property type="molecule type" value="Genomic_DNA"/>
</dbReference>
<evidence type="ECO:0000259" key="2">
    <source>
        <dbReference type="Pfam" id="PF07885"/>
    </source>
</evidence>
<feature type="domain" description="Potassium channel" evidence="2">
    <location>
        <begin position="162"/>
        <end position="214"/>
    </location>
</feature>
<evidence type="ECO:0000256" key="1">
    <source>
        <dbReference type="SAM" id="Phobius"/>
    </source>
</evidence>
<dbReference type="Gene3D" id="1.10.287.70">
    <property type="match status" value="1"/>
</dbReference>
<dbReference type="Pfam" id="PF07885">
    <property type="entry name" value="Ion_trans_2"/>
    <property type="match status" value="1"/>
</dbReference>
<feature type="transmembrane region" description="Helical" evidence="1">
    <location>
        <begin position="62"/>
        <end position="82"/>
    </location>
</feature>
<gene>
    <name evidence="3" type="ordered locus">Cyan7425_3632</name>
</gene>
<evidence type="ECO:0000313" key="3">
    <source>
        <dbReference type="EMBL" id="ACL45952.1"/>
    </source>
</evidence>
<organism evidence="3">
    <name type="scientific">Cyanothece sp. (strain PCC 7425 / ATCC 29141)</name>
    <dbReference type="NCBI Taxonomy" id="395961"/>
    <lineage>
        <taxon>Bacteria</taxon>
        <taxon>Bacillati</taxon>
        <taxon>Cyanobacteriota</taxon>
        <taxon>Cyanophyceae</taxon>
        <taxon>Gomontiellales</taxon>
        <taxon>Cyanothecaceae</taxon>
        <taxon>Cyanothece</taxon>
    </lineage>
</organism>
<feature type="transmembrane region" description="Helical" evidence="1">
    <location>
        <begin position="128"/>
        <end position="145"/>
    </location>
</feature>
<dbReference type="AlphaFoldDB" id="B8HSG9"/>
<keyword evidence="1" id="KW-0472">Membrane</keyword>
<keyword evidence="1" id="KW-0812">Transmembrane</keyword>
<dbReference type="InterPro" id="IPR013099">
    <property type="entry name" value="K_chnl_dom"/>
</dbReference>
<dbReference type="HOGENOM" id="CLU_089632_2_0_3"/>
<name>B8HSG9_CYAP4</name>
<dbReference type="OrthoDB" id="9813518at2"/>
<dbReference type="STRING" id="395961.Cyan7425_3632"/>
<reference evidence="3" key="1">
    <citation type="submission" date="2009-01" db="EMBL/GenBank/DDBJ databases">
        <title>Complete sequence of chromosome Cyanothece sp. PCC 7425.</title>
        <authorList>
            <consortium name="US DOE Joint Genome Institute"/>
            <person name="Lucas S."/>
            <person name="Copeland A."/>
            <person name="Lapidus A."/>
            <person name="Glavina del Rio T."/>
            <person name="Dalin E."/>
            <person name="Tice H."/>
            <person name="Bruce D."/>
            <person name="Goodwin L."/>
            <person name="Pitluck S."/>
            <person name="Sims D."/>
            <person name="Meineke L."/>
            <person name="Brettin T."/>
            <person name="Detter J.C."/>
            <person name="Han C."/>
            <person name="Larimer F."/>
            <person name="Land M."/>
            <person name="Hauser L."/>
            <person name="Kyrpides N."/>
            <person name="Ovchinnikova G."/>
            <person name="Liberton M."/>
            <person name="Stoeckel J."/>
            <person name="Banerjee A."/>
            <person name="Singh A."/>
            <person name="Page L."/>
            <person name="Sato H."/>
            <person name="Zhao L."/>
            <person name="Sherman L."/>
            <person name="Pakrasi H."/>
            <person name="Richardson P."/>
        </authorList>
    </citation>
    <scope>NUCLEOTIDE SEQUENCE</scope>
    <source>
        <strain evidence="3">PCC 7425</strain>
    </source>
</reference>
<accession>B8HSG9</accession>
<sequence>MVAEQLSQLTHNKYNRLLSSLFLLLLFSSLTRHEGIPRLLFLGISLLTLLRVMKQLHCKRTLFYIYTLIATLLLLVWGFNQFNPLQSIPSAVVANILFFLVLSIPIYLIQKDLSLADQVTADLLKGGIAVYLLSGIGWSVLYNILYELDSQSFKGVLVDQSEPDLLYFSFTTLTTVGYGDVTPAVSISRILANLEAIFGVMYPTIFLAYLVSCYQSTLKRSP</sequence>
<proteinExistence type="predicted"/>
<feature type="transmembrane region" description="Helical" evidence="1">
    <location>
        <begin position="88"/>
        <end position="108"/>
    </location>
</feature>
<feature type="transmembrane region" description="Helical" evidence="1">
    <location>
        <begin position="197"/>
        <end position="217"/>
    </location>
</feature>